<keyword evidence="1" id="KW-0472">Membrane</keyword>
<dbReference type="RefSeq" id="WP_094723464.1">
    <property type="nucleotide sequence ID" value="NZ_MWWS01000009.1"/>
</dbReference>
<reference evidence="2 3" key="1">
    <citation type="journal article" date="2017" name="BMC Genomics">
        <title>Comparative genomic and phylogenomic analyses of the Bifidobacteriaceae family.</title>
        <authorList>
            <person name="Lugli G.A."/>
            <person name="Milani C."/>
            <person name="Turroni F."/>
            <person name="Duranti S."/>
            <person name="Mancabelli L."/>
            <person name="Mangifesta M."/>
            <person name="Ferrario C."/>
            <person name="Modesto M."/>
            <person name="Mattarelli P."/>
            <person name="Jiri K."/>
            <person name="van Sinderen D."/>
            <person name="Ventura M."/>
        </authorList>
    </citation>
    <scope>NUCLEOTIDE SEQUENCE [LARGE SCALE GENOMIC DNA]</scope>
    <source>
        <strain evidence="2 3">DSM 22924</strain>
    </source>
</reference>
<dbReference type="OrthoDB" id="5244221at2"/>
<keyword evidence="3" id="KW-1185">Reference proteome</keyword>
<comment type="caution">
    <text evidence="2">The sequence shown here is derived from an EMBL/GenBank/DDBJ whole genome shotgun (WGS) entry which is preliminary data.</text>
</comment>
<feature type="transmembrane region" description="Helical" evidence="1">
    <location>
        <begin position="105"/>
        <end position="130"/>
    </location>
</feature>
<proteinExistence type="predicted"/>
<keyword evidence="1" id="KW-0812">Transmembrane</keyword>
<dbReference type="EMBL" id="MWWS01000009">
    <property type="protein sequence ID" value="OZG48605.1"/>
    <property type="molecule type" value="Genomic_DNA"/>
</dbReference>
<feature type="transmembrane region" description="Helical" evidence="1">
    <location>
        <begin position="37"/>
        <end position="62"/>
    </location>
</feature>
<sequence length="228" mass="25959">MAGQLKTGLSAIGSDDFNVYEAVGGARGIAESVLPGFVFLLVFACTRQLQLTILIAGILAIVQLLIRLCQRQSWLGALTGMVSVAICLIWAWLSKDARNYYVPGFIANVVWIVGLGGSLLCKLPSIGFIIEYIRQPVLKDCRVWIQQWRQDEKLYKAYWRVTLLWLVMFVLRLGVQLPLYVSHRLTWLGTTRLVMGLPLFAMVIWFSWLFIIQPYHDHYHPGESTEQQ</sequence>
<protein>
    <submittedName>
        <fullName evidence="2">Zinc ABC transporter permease</fullName>
    </submittedName>
</protein>
<accession>A0A261EP13</accession>
<dbReference type="PIRSF" id="PIRSF010219">
    <property type="entry name" value="UCP010219"/>
    <property type="match status" value="1"/>
</dbReference>
<feature type="transmembrane region" description="Helical" evidence="1">
    <location>
        <begin position="74"/>
        <end position="93"/>
    </location>
</feature>
<feature type="transmembrane region" description="Helical" evidence="1">
    <location>
        <begin position="157"/>
        <end position="181"/>
    </location>
</feature>
<name>A0A261EP13_9BIFI</name>
<dbReference type="Proteomes" id="UP000216004">
    <property type="component" value="Unassembled WGS sequence"/>
</dbReference>
<evidence type="ECO:0000313" key="3">
    <source>
        <dbReference type="Proteomes" id="UP000216004"/>
    </source>
</evidence>
<evidence type="ECO:0000313" key="2">
    <source>
        <dbReference type="EMBL" id="OZG48605.1"/>
    </source>
</evidence>
<gene>
    <name evidence="2" type="ORF">BOCO_1301</name>
</gene>
<organism evidence="2 3">
    <name type="scientific">Bombiscardovia coagulans</name>
    <dbReference type="NCBI Taxonomy" id="686666"/>
    <lineage>
        <taxon>Bacteria</taxon>
        <taxon>Bacillati</taxon>
        <taxon>Actinomycetota</taxon>
        <taxon>Actinomycetes</taxon>
        <taxon>Bifidobacteriales</taxon>
        <taxon>Bifidobacteriaceae</taxon>
        <taxon>Bombiscardovia</taxon>
    </lineage>
</organism>
<keyword evidence="1" id="KW-1133">Transmembrane helix</keyword>
<dbReference type="Pfam" id="PF11361">
    <property type="entry name" value="DUF3159"/>
    <property type="match status" value="1"/>
</dbReference>
<feature type="transmembrane region" description="Helical" evidence="1">
    <location>
        <begin position="193"/>
        <end position="212"/>
    </location>
</feature>
<dbReference type="InterPro" id="IPR016566">
    <property type="entry name" value="UCP010219"/>
</dbReference>
<dbReference type="AlphaFoldDB" id="A0A261EP13"/>
<evidence type="ECO:0000256" key="1">
    <source>
        <dbReference type="SAM" id="Phobius"/>
    </source>
</evidence>